<keyword evidence="1" id="KW-0677">Repeat</keyword>
<organism evidence="4">
    <name type="scientific">Solanum lycopersicum</name>
    <name type="common">Tomato</name>
    <name type="synonym">Lycopersicon esculentum</name>
    <dbReference type="NCBI Taxonomy" id="4081"/>
    <lineage>
        <taxon>Eukaryota</taxon>
        <taxon>Viridiplantae</taxon>
        <taxon>Streptophyta</taxon>
        <taxon>Embryophyta</taxon>
        <taxon>Tracheophyta</taxon>
        <taxon>Spermatophyta</taxon>
        <taxon>Magnoliopsida</taxon>
        <taxon>eudicotyledons</taxon>
        <taxon>Gunneridae</taxon>
        <taxon>Pentapetalae</taxon>
        <taxon>asterids</taxon>
        <taxon>lamiids</taxon>
        <taxon>Solanales</taxon>
        <taxon>Solanaceae</taxon>
        <taxon>Solanoideae</taxon>
        <taxon>Solaneae</taxon>
        <taxon>Solanum</taxon>
        <taxon>Solanum subgen. Lycopersicon</taxon>
    </lineage>
</organism>
<feature type="repeat" description="PPR" evidence="2">
    <location>
        <begin position="123"/>
        <end position="157"/>
    </location>
</feature>
<sequence>MSSSIALRQARHLTTTAAAVASSPSTITISISKAKSKLKVEHDPDKAFEIYSSVYDRYVSSMSSRYAQEFTVKRLAKSHRFSDIENFLESHKNRPKIFIHNSFLWCRRHLLDEISVKYGFLPDKVSYDILIRSYCEMRSSKMAIKILKVIEEKSVEITTITFTTILHSFYKKGKNDEAEKVWNEMVNKGCGPDVGAYNVKIINIQGERQRLAPLSQHGRSNNTNTQILNRGPVSHTLSFICPTMPSVKPLATAAGALRARVSSGLRTRGGHGPNPFTTAGHQDRPNGYLFNRVPPPPGQSRKWEDWELPCYITSFFTIVILGVGLNAKPDLTLETWAHQEALKRLELESADAE</sequence>
<dbReference type="InterPro" id="IPR002885">
    <property type="entry name" value="PPR_rpt"/>
</dbReference>
<proteinExistence type="predicted"/>
<evidence type="ECO:0000256" key="1">
    <source>
        <dbReference type="ARBA" id="ARBA00022737"/>
    </source>
</evidence>
<dbReference type="Gene3D" id="1.25.40.10">
    <property type="entry name" value="Tetratricopeptide repeat domain"/>
    <property type="match status" value="1"/>
</dbReference>
<reference evidence="4" key="1">
    <citation type="journal article" date="2000" name="Proc. Natl. Acad. Sci. U.S.A.">
        <title>Comparing sequenced segments of the tomato and Arabidopsis genomes: large-scale duplication followed by selective gene loss creates a network of synteny.</title>
        <authorList>
            <person name="Ku H.M."/>
            <person name="Vision T."/>
            <person name="Liu J."/>
            <person name="Tanksley S.D."/>
        </authorList>
    </citation>
    <scope>NUCLEOTIDE SEQUENCE</scope>
</reference>
<evidence type="ECO:0000256" key="3">
    <source>
        <dbReference type="SAM" id="MobiDB-lite"/>
    </source>
</evidence>
<dbReference type="PANTHER" id="PTHR40637">
    <property type="entry name" value="ESSS SUBUNIT OF NADH:UBIQUINONE OXIDOREDUCTASE (COMPLEX I) PROTEIN"/>
    <property type="match status" value="1"/>
</dbReference>
<name>Q9FYW7_SOLLC</name>
<evidence type="ECO:0000313" key="4">
    <source>
        <dbReference type="EMBL" id="AAG01124.1"/>
    </source>
</evidence>
<dbReference type="AlphaFoldDB" id="Q9FYW7"/>
<protein>
    <submittedName>
        <fullName evidence="4">BAC19.9</fullName>
    </submittedName>
</protein>
<dbReference type="InterPro" id="IPR011990">
    <property type="entry name" value="TPR-like_helical_dom_sf"/>
</dbReference>
<feature type="region of interest" description="Disordered" evidence="3">
    <location>
        <begin position="264"/>
        <end position="286"/>
    </location>
</feature>
<dbReference type="PROSITE" id="PS51375">
    <property type="entry name" value="PPR"/>
    <property type="match status" value="2"/>
</dbReference>
<dbReference type="NCBIfam" id="TIGR00756">
    <property type="entry name" value="PPR"/>
    <property type="match status" value="1"/>
</dbReference>
<dbReference type="EMBL" id="AF273333">
    <property type="protein sequence ID" value="AAG01124.1"/>
    <property type="molecule type" value="Genomic_DNA"/>
</dbReference>
<accession>Q9FYW7</accession>
<evidence type="ECO:0000256" key="2">
    <source>
        <dbReference type="PROSITE-ProRule" id="PRU00708"/>
    </source>
</evidence>
<feature type="repeat" description="PPR" evidence="2">
    <location>
        <begin position="158"/>
        <end position="192"/>
    </location>
</feature>
<dbReference type="Pfam" id="PF13041">
    <property type="entry name" value="PPR_2"/>
    <property type="match status" value="1"/>
</dbReference>
<dbReference type="PANTHER" id="PTHR40637:SF1">
    <property type="entry name" value="ESSS SUBUNIT OF NADH:UBIQUINONE OXIDOREDUCTASE (COMPLEX I) PROTEIN"/>
    <property type="match status" value="1"/>
</dbReference>
<dbReference type="Pfam" id="PF01535">
    <property type="entry name" value="PPR"/>
    <property type="match status" value="1"/>
</dbReference>